<reference evidence="2 3" key="1">
    <citation type="submission" date="2024-02" db="EMBL/GenBank/DDBJ databases">
        <title>A novel Wenzhouxiangellaceae bacterium, isolated from coastal sediments.</title>
        <authorList>
            <person name="Du Z.-J."/>
            <person name="Ye Y.-Q."/>
            <person name="Zhang X.-Y."/>
        </authorList>
    </citation>
    <scope>NUCLEOTIDE SEQUENCE [LARGE SCALE GENOMIC DNA]</scope>
    <source>
        <strain evidence="2 3">CH-27</strain>
    </source>
</reference>
<comment type="caution">
    <text evidence="2">The sequence shown here is derived from an EMBL/GenBank/DDBJ whole genome shotgun (WGS) entry which is preliminary data.</text>
</comment>
<dbReference type="Proteomes" id="UP001359886">
    <property type="component" value="Unassembled WGS sequence"/>
</dbReference>
<protein>
    <submittedName>
        <fullName evidence="2">Uncharacterized protein</fullName>
    </submittedName>
</protein>
<accession>A0AAW9R7G7</accession>
<evidence type="ECO:0000313" key="2">
    <source>
        <dbReference type="EMBL" id="MEJ8567025.1"/>
    </source>
</evidence>
<keyword evidence="1" id="KW-1133">Transmembrane helix</keyword>
<sequence length="53" mass="6575">MLSLIEWYFPWSRLDLVLRIELLIWLVVVGIACWISWRTLVGKKPWLRRRKHK</sequence>
<feature type="transmembrane region" description="Helical" evidence="1">
    <location>
        <begin position="20"/>
        <end position="41"/>
    </location>
</feature>
<keyword evidence="3" id="KW-1185">Reference proteome</keyword>
<dbReference type="EMBL" id="JAZHOG010000003">
    <property type="protein sequence ID" value="MEJ8567025.1"/>
    <property type="molecule type" value="Genomic_DNA"/>
</dbReference>
<dbReference type="AlphaFoldDB" id="A0AAW9R7G7"/>
<keyword evidence="1" id="KW-0472">Membrane</keyword>
<dbReference type="RefSeq" id="WP_354694345.1">
    <property type="nucleotide sequence ID" value="NZ_JAZHOG010000003.1"/>
</dbReference>
<proteinExistence type="predicted"/>
<evidence type="ECO:0000256" key="1">
    <source>
        <dbReference type="SAM" id="Phobius"/>
    </source>
</evidence>
<name>A0AAW9R7G7_9GAMM</name>
<gene>
    <name evidence="2" type="ORF">V3330_05260</name>
</gene>
<evidence type="ECO:0000313" key="3">
    <source>
        <dbReference type="Proteomes" id="UP001359886"/>
    </source>
</evidence>
<organism evidence="2 3">
    <name type="scientific">Elongatibacter sediminis</name>
    <dbReference type="NCBI Taxonomy" id="3119006"/>
    <lineage>
        <taxon>Bacteria</taxon>
        <taxon>Pseudomonadati</taxon>
        <taxon>Pseudomonadota</taxon>
        <taxon>Gammaproteobacteria</taxon>
        <taxon>Chromatiales</taxon>
        <taxon>Wenzhouxiangellaceae</taxon>
        <taxon>Elongatibacter</taxon>
    </lineage>
</organism>
<keyword evidence="1" id="KW-0812">Transmembrane</keyword>